<proteinExistence type="predicted"/>
<gene>
    <name evidence="2" type="ORF">EGYM00163_LOCUS30130</name>
</gene>
<dbReference type="EMBL" id="HBJA01086398">
    <property type="protein sequence ID" value="CAE0818962.1"/>
    <property type="molecule type" value="Transcribed_RNA"/>
</dbReference>
<sequence length="131" mass="14963">MSRTEVLGRYKSFMKLCYQMPKGEKASWIKRTREEFKANKDLTDPRRIQFALQNADKKLKELEASAVGMRAIGGKSRWVVRDGKLVEIGEEPPARGFFSRAADRFREGKLKHIESAYNATAKLPRTDLSGL</sequence>
<dbReference type="Pfam" id="PF05347">
    <property type="entry name" value="Complex1_LYR"/>
    <property type="match status" value="1"/>
</dbReference>
<accession>A0A7S4FY21</accession>
<evidence type="ECO:0000313" key="2">
    <source>
        <dbReference type="EMBL" id="CAE0818962.1"/>
    </source>
</evidence>
<dbReference type="AlphaFoldDB" id="A0A7S4FY21"/>
<evidence type="ECO:0000259" key="1">
    <source>
        <dbReference type="Pfam" id="PF05347"/>
    </source>
</evidence>
<feature type="domain" description="Complex 1 LYR protein" evidence="1">
    <location>
        <begin position="5"/>
        <end position="61"/>
    </location>
</feature>
<name>A0A7S4FY21_9EUGL</name>
<reference evidence="2" key="1">
    <citation type="submission" date="2021-01" db="EMBL/GenBank/DDBJ databases">
        <authorList>
            <person name="Corre E."/>
            <person name="Pelletier E."/>
            <person name="Niang G."/>
            <person name="Scheremetjew M."/>
            <person name="Finn R."/>
            <person name="Kale V."/>
            <person name="Holt S."/>
            <person name="Cochrane G."/>
            <person name="Meng A."/>
            <person name="Brown T."/>
            <person name="Cohen L."/>
        </authorList>
    </citation>
    <scope>NUCLEOTIDE SEQUENCE</scope>
    <source>
        <strain evidence="2">CCMP1594</strain>
    </source>
</reference>
<organism evidence="2">
    <name type="scientific">Eutreptiella gymnastica</name>
    <dbReference type="NCBI Taxonomy" id="73025"/>
    <lineage>
        <taxon>Eukaryota</taxon>
        <taxon>Discoba</taxon>
        <taxon>Euglenozoa</taxon>
        <taxon>Euglenida</taxon>
        <taxon>Spirocuta</taxon>
        <taxon>Euglenophyceae</taxon>
        <taxon>Eutreptiales</taxon>
        <taxon>Eutreptiaceae</taxon>
        <taxon>Eutreptiella</taxon>
    </lineage>
</organism>
<protein>
    <recommendedName>
        <fullName evidence="1">Complex 1 LYR protein domain-containing protein</fullName>
    </recommendedName>
</protein>
<dbReference type="InterPro" id="IPR008011">
    <property type="entry name" value="Complex1_LYR_dom"/>
</dbReference>